<dbReference type="InParanoid" id="M0CV04"/>
<dbReference type="GO" id="GO:0003677">
    <property type="term" value="F:DNA binding"/>
    <property type="evidence" value="ECO:0007669"/>
    <property type="project" value="UniProtKB-KW"/>
</dbReference>
<dbReference type="PROSITE" id="PS50944">
    <property type="entry name" value="HTH_DTXR"/>
    <property type="match status" value="1"/>
</dbReference>
<dbReference type="eggNOG" id="arCOG02099">
    <property type="taxonomic scope" value="Archaea"/>
</dbReference>
<keyword evidence="8" id="KW-0238">DNA-binding</keyword>
<dbReference type="InterPro" id="IPR050536">
    <property type="entry name" value="DtxR_MntR_Metal-Reg"/>
</dbReference>
<evidence type="ECO:0000256" key="1">
    <source>
        <dbReference type="ARBA" id="ARBA00004496"/>
    </source>
</evidence>
<dbReference type="AlphaFoldDB" id="M0CV04"/>
<dbReference type="Pfam" id="PF01325">
    <property type="entry name" value="Fe_dep_repress"/>
    <property type="match status" value="1"/>
</dbReference>
<comment type="subunit">
    <text evidence="3">Homodimer.</text>
</comment>
<evidence type="ECO:0000256" key="12">
    <source>
        <dbReference type="ARBA" id="ARBA00032593"/>
    </source>
</evidence>
<dbReference type="Proteomes" id="UP000011513">
    <property type="component" value="Unassembled WGS sequence"/>
</dbReference>
<dbReference type="Pfam" id="PF02742">
    <property type="entry name" value="Fe_dep_repr_C"/>
    <property type="match status" value="1"/>
</dbReference>
<dbReference type="Gene3D" id="2.30.30.90">
    <property type="match status" value="1"/>
</dbReference>
<dbReference type="GO" id="GO:0046914">
    <property type="term" value="F:transition metal ion binding"/>
    <property type="evidence" value="ECO:0007669"/>
    <property type="project" value="InterPro"/>
</dbReference>
<dbReference type="PATRIC" id="fig|1227487.5.peg.3342"/>
<dbReference type="GO" id="GO:0003700">
    <property type="term" value="F:DNA-binding transcription factor activity"/>
    <property type="evidence" value="ECO:0007669"/>
    <property type="project" value="InterPro"/>
</dbReference>
<evidence type="ECO:0000256" key="5">
    <source>
        <dbReference type="ARBA" id="ARBA00022491"/>
    </source>
</evidence>
<dbReference type="Gene3D" id="1.10.10.10">
    <property type="entry name" value="Winged helix-like DNA-binding domain superfamily/Winged helix DNA-binding domain"/>
    <property type="match status" value="1"/>
</dbReference>
<keyword evidence="7" id="KW-0805">Transcription regulation</keyword>
<keyword evidence="15" id="KW-1185">Reference proteome</keyword>
<dbReference type="InterPro" id="IPR036390">
    <property type="entry name" value="WH_DNA-bd_sf"/>
</dbReference>
<evidence type="ECO:0000256" key="8">
    <source>
        <dbReference type="ARBA" id="ARBA00023125"/>
    </source>
</evidence>
<evidence type="ECO:0000256" key="6">
    <source>
        <dbReference type="ARBA" id="ARBA00023004"/>
    </source>
</evidence>
<comment type="similarity">
    <text evidence="2">Belongs to the DtxR/MntR family.</text>
</comment>
<dbReference type="SMART" id="SM00899">
    <property type="entry name" value="FeoA"/>
    <property type="match status" value="1"/>
</dbReference>
<dbReference type="EMBL" id="AOIV01000041">
    <property type="protein sequence ID" value="ELZ27035.1"/>
    <property type="molecule type" value="Genomic_DNA"/>
</dbReference>
<sequence>MVIPKVEDYLKTIHRLQDRDTQVAPSAIATAMGVQPPTVTAMLKRMHDDGFVDYERYQGARLTTRGEKLALETLRHHRLLELFLTEQLGYDWSEVHDEADVLEHYISEKLEARIAALLGFPTVDPHGAPIPTVDLKVRHDAGQQSVDQFDEGSLVVVSEVRDNSPDVLDYLTEVGVRLGALLKVIEVAPFGMITLKVRETDDQFSLPSETASSIFVTQFDATSTSESGQFSEVH</sequence>
<evidence type="ECO:0000256" key="7">
    <source>
        <dbReference type="ARBA" id="ARBA00023015"/>
    </source>
</evidence>
<evidence type="ECO:0000259" key="13">
    <source>
        <dbReference type="PROSITE" id="PS50944"/>
    </source>
</evidence>
<evidence type="ECO:0000256" key="4">
    <source>
        <dbReference type="ARBA" id="ARBA00022490"/>
    </source>
</evidence>
<reference evidence="14 15" key="1">
    <citation type="journal article" date="2014" name="PLoS Genet.">
        <title>Phylogenetically driven sequencing of extremely halophilic archaea reveals strategies for static and dynamic osmo-response.</title>
        <authorList>
            <person name="Becker E.A."/>
            <person name="Seitzer P.M."/>
            <person name="Tritt A."/>
            <person name="Larsen D."/>
            <person name="Krusor M."/>
            <person name="Yao A.I."/>
            <person name="Wu D."/>
            <person name="Madern D."/>
            <person name="Eisen J.A."/>
            <person name="Darling A.E."/>
            <person name="Facciotti M.T."/>
        </authorList>
    </citation>
    <scope>NUCLEOTIDE SEQUENCE [LARGE SCALE GENOMIC DNA]</scope>
    <source>
        <strain evidence="14 15">JCM 14848</strain>
    </source>
</reference>
<feature type="domain" description="HTH dtxR-type" evidence="13">
    <location>
        <begin position="1"/>
        <end position="63"/>
    </location>
</feature>
<keyword evidence="10" id="KW-0804">Transcription</keyword>
<keyword evidence="5" id="KW-0678">Repressor</keyword>
<dbReference type="OrthoDB" id="24735at2157"/>
<dbReference type="PANTHER" id="PTHR33238">
    <property type="entry name" value="IRON (METAL) DEPENDENT REPRESSOR, DTXR FAMILY"/>
    <property type="match status" value="1"/>
</dbReference>
<evidence type="ECO:0000256" key="11">
    <source>
        <dbReference type="ARBA" id="ARBA00023211"/>
    </source>
</evidence>
<dbReference type="InterPro" id="IPR022687">
    <property type="entry name" value="HTH_DTXR"/>
</dbReference>
<evidence type="ECO:0000256" key="10">
    <source>
        <dbReference type="ARBA" id="ARBA00023163"/>
    </source>
</evidence>
<dbReference type="InterPro" id="IPR007167">
    <property type="entry name" value="Fe-transptr_FeoA-like"/>
</dbReference>
<keyword evidence="6" id="KW-0408">Iron</keyword>
<name>M0CV04_HALPD</name>
<dbReference type="InterPro" id="IPR008988">
    <property type="entry name" value="Transcriptional_repressor_C"/>
</dbReference>
<dbReference type="InterPro" id="IPR036421">
    <property type="entry name" value="Fe_dep_repressor_sf"/>
</dbReference>
<dbReference type="GO" id="GO:0005737">
    <property type="term" value="C:cytoplasm"/>
    <property type="evidence" value="ECO:0007669"/>
    <property type="project" value="UniProtKB-SubCell"/>
</dbReference>
<keyword evidence="11" id="KW-0464">Manganese</keyword>
<dbReference type="Pfam" id="PF04023">
    <property type="entry name" value="FeoA"/>
    <property type="match status" value="1"/>
</dbReference>
<dbReference type="SMART" id="SM00529">
    <property type="entry name" value="HTH_DTXR"/>
    <property type="match status" value="1"/>
</dbReference>
<dbReference type="SUPFAM" id="SSF46785">
    <property type="entry name" value="Winged helix' DNA-binding domain"/>
    <property type="match status" value="1"/>
</dbReference>
<dbReference type="InterPro" id="IPR022689">
    <property type="entry name" value="Iron_dep_repressor"/>
</dbReference>
<protein>
    <recommendedName>
        <fullName evidence="12">Manganese transport regulator</fullName>
    </recommendedName>
</protein>
<keyword evidence="4" id="KW-0963">Cytoplasm</keyword>
<comment type="subcellular location">
    <subcellularLocation>
        <location evidence="1">Cytoplasm</location>
    </subcellularLocation>
</comment>
<dbReference type="FunFam" id="1.10.60.10:FF:000004">
    <property type="entry name" value="DtxR family transcriptional regulator"/>
    <property type="match status" value="1"/>
</dbReference>
<dbReference type="RefSeq" id="WP_008388858.1">
    <property type="nucleotide sequence ID" value="NZ_AOIV01000041.1"/>
</dbReference>
<dbReference type="GO" id="GO:0046983">
    <property type="term" value="F:protein dimerization activity"/>
    <property type="evidence" value="ECO:0007669"/>
    <property type="project" value="InterPro"/>
</dbReference>
<comment type="caution">
    <text evidence="14">The sequence shown here is derived from an EMBL/GenBank/DDBJ whole genome shotgun (WGS) entry which is preliminary data.</text>
</comment>
<evidence type="ECO:0000313" key="14">
    <source>
        <dbReference type="EMBL" id="ELZ27035.1"/>
    </source>
</evidence>
<gene>
    <name evidence="14" type="ORF">C474_16834</name>
</gene>
<dbReference type="InterPro" id="IPR038157">
    <property type="entry name" value="FeoA_core_dom"/>
</dbReference>
<organism evidence="14 15">
    <name type="scientific">Halogeometricum pallidum JCM 14848</name>
    <dbReference type="NCBI Taxonomy" id="1227487"/>
    <lineage>
        <taxon>Archaea</taxon>
        <taxon>Methanobacteriati</taxon>
        <taxon>Methanobacteriota</taxon>
        <taxon>Stenosarchaea group</taxon>
        <taxon>Halobacteria</taxon>
        <taxon>Halobacteriales</taxon>
        <taxon>Haloferacaceae</taxon>
        <taxon>Halogeometricum</taxon>
    </lineage>
</organism>
<dbReference type="InterPro" id="IPR036388">
    <property type="entry name" value="WH-like_DNA-bd_sf"/>
</dbReference>
<dbReference type="Gene3D" id="1.10.60.10">
    <property type="entry name" value="Iron dependent repressor, metal binding and dimerisation domain"/>
    <property type="match status" value="1"/>
</dbReference>
<dbReference type="SUPFAM" id="SSF50037">
    <property type="entry name" value="C-terminal domain of transcriptional repressors"/>
    <property type="match status" value="1"/>
</dbReference>
<evidence type="ECO:0000256" key="9">
    <source>
        <dbReference type="ARBA" id="ARBA00023159"/>
    </source>
</evidence>
<keyword evidence="9" id="KW-0010">Activator</keyword>
<evidence type="ECO:0000313" key="15">
    <source>
        <dbReference type="Proteomes" id="UP000011513"/>
    </source>
</evidence>
<dbReference type="InterPro" id="IPR001367">
    <property type="entry name" value="Fe_dep_repressor"/>
</dbReference>
<dbReference type="SUPFAM" id="SSF47979">
    <property type="entry name" value="Iron-dependent repressor protein, dimerization domain"/>
    <property type="match status" value="1"/>
</dbReference>
<dbReference type="PANTHER" id="PTHR33238:SF11">
    <property type="entry name" value="TRANSCRIPTIONAL REGULATOR MNTR"/>
    <property type="match status" value="1"/>
</dbReference>
<accession>M0CV04</accession>
<evidence type="ECO:0000256" key="2">
    <source>
        <dbReference type="ARBA" id="ARBA00007871"/>
    </source>
</evidence>
<evidence type="ECO:0000256" key="3">
    <source>
        <dbReference type="ARBA" id="ARBA00011738"/>
    </source>
</evidence>
<proteinExistence type="inferred from homology"/>